<gene>
    <name evidence="2" type="ORF">HG543_48260</name>
</gene>
<evidence type="ECO:0000313" key="3">
    <source>
        <dbReference type="Proteomes" id="UP000518300"/>
    </source>
</evidence>
<feature type="region of interest" description="Disordered" evidence="1">
    <location>
        <begin position="32"/>
        <end position="55"/>
    </location>
</feature>
<name>A0A848LYC1_9BACT</name>
<evidence type="ECO:0000313" key="2">
    <source>
        <dbReference type="EMBL" id="NMO22600.1"/>
    </source>
</evidence>
<dbReference type="AlphaFoldDB" id="A0A848LYC1"/>
<proteinExistence type="predicted"/>
<accession>A0A848LYC1</accession>
<dbReference type="Proteomes" id="UP000518300">
    <property type="component" value="Unassembled WGS sequence"/>
</dbReference>
<comment type="caution">
    <text evidence="2">The sequence shown here is derived from an EMBL/GenBank/DDBJ whole genome shotgun (WGS) entry which is preliminary data.</text>
</comment>
<feature type="non-terminal residue" evidence="2">
    <location>
        <position position="55"/>
    </location>
</feature>
<evidence type="ECO:0000256" key="1">
    <source>
        <dbReference type="SAM" id="MobiDB-lite"/>
    </source>
</evidence>
<sequence length="55" mass="5848">MRPTSLPVLPLSFRQPRLSGVLVLALGTLAGCEKSNPTPPPAPAEPVSYKHLTLK</sequence>
<dbReference type="EMBL" id="JABBJJ010000444">
    <property type="protein sequence ID" value="NMO22600.1"/>
    <property type="molecule type" value="Genomic_DNA"/>
</dbReference>
<protein>
    <submittedName>
        <fullName evidence="2">Bifunctional metallophosphatase/5'-nucleotidase</fullName>
    </submittedName>
</protein>
<keyword evidence="3" id="KW-1185">Reference proteome</keyword>
<dbReference type="PROSITE" id="PS51257">
    <property type="entry name" value="PROKAR_LIPOPROTEIN"/>
    <property type="match status" value="1"/>
</dbReference>
<reference evidence="2 3" key="1">
    <citation type="submission" date="2020-04" db="EMBL/GenBank/DDBJ databases">
        <title>Draft genome of Pyxidicoccus fallax type strain.</title>
        <authorList>
            <person name="Whitworth D.E."/>
        </authorList>
    </citation>
    <scope>NUCLEOTIDE SEQUENCE [LARGE SCALE GENOMIC DNA]</scope>
    <source>
        <strain evidence="2 3">DSM 14698</strain>
    </source>
</reference>
<organism evidence="2 3">
    <name type="scientific">Pyxidicoccus fallax</name>
    <dbReference type="NCBI Taxonomy" id="394095"/>
    <lineage>
        <taxon>Bacteria</taxon>
        <taxon>Pseudomonadati</taxon>
        <taxon>Myxococcota</taxon>
        <taxon>Myxococcia</taxon>
        <taxon>Myxococcales</taxon>
        <taxon>Cystobacterineae</taxon>
        <taxon>Myxococcaceae</taxon>
        <taxon>Pyxidicoccus</taxon>
    </lineage>
</organism>